<gene>
    <name evidence="1" type="ORF">ACFQVD_39720</name>
</gene>
<dbReference type="RefSeq" id="WP_343972978.1">
    <property type="nucleotide sequence ID" value="NZ_BAAAGK010000098.1"/>
</dbReference>
<reference evidence="2" key="1">
    <citation type="journal article" date="2019" name="Int. J. Syst. Evol. Microbiol.">
        <title>The Global Catalogue of Microorganisms (GCM) 10K type strain sequencing project: providing services to taxonomists for standard genome sequencing and annotation.</title>
        <authorList>
            <consortium name="The Broad Institute Genomics Platform"/>
            <consortium name="The Broad Institute Genome Sequencing Center for Infectious Disease"/>
            <person name="Wu L."/>
            <person name="Ma J."/>
        </authorList>
    </citation>
    <scope>NUCLEOTIDE SEQUENCE [LARGE SCALE GENOMIC DNA]</scope>
    <source>
        <strain evidence="2">JCM 10083</strain>
    </source>
</reference>
<keyword evidence="2" id="KW-1185">Reference proteome</keyword>
<comment type="caution">
    <text evidence="1">The sequence shown here is derived from an EMBL/GenBank/DDBJ whole genome shotgun (WGS) entry which is preliminary data.</text>
</comment>
<protein>
    <submittedName>
        <fullName evidence="1">Uncharacterized protein</fullName>
    </submittedName>
</protein>
<accession>A0ABW2TC32</accession>
<evidence type="ECO:0000313" key="2">
    <source>
        <dbReference type="Proteomes" id="UP001596514"/>
    </source>
</evidence>
<dbReference type="EMBL" id="JBHTEE010000001">
    <property type="protein sequence ID" value="MFC7606248.1"/>
    <property type="molecule type" value="Genomic_DNA"/>
</dbReference>
<proteinExistence type="predicted"/>
<organism evidence="1 2">
    <name type="scientific">Streptosporangium amethystogenes subsp. fukuiense</name>
    <dbReference type="NCBI Taxonomy" id="698418"/>
    <lineage>
        <taxon>Bacteria</taxon>
        <taxon>Bacillati</taxon>
        <taxon>Actinomycetota</taxon>
        <taxon>Actinomycetes</taxon>
        <taxon>Streptosporangiales</taxon>
        <taxon>Streptosporangiaceae</taxon>
        <taxon>Streptosporangium</taxon>
    </lineage>
</organism>
<sequence length="159" mass="17714">MTEVPHYDNFGPERAGAMDKFALPDLPVLLGGKETVASHVADFGRLVSIPNRYLHTSRRMACLSHLGLGLLAKRLLRFQIRMPSTLANTTAYTFRQWNESFVMQAWIRSNGGSLKGFSDWLRTPQVIPALDPVHPVVPGDYLDGALDVLIEEISGKRPE</sequence>
<evidence type="ECO:0000313" key="1">
    <source>
        <dbReference type="EMBL" id="MFC7606248.1"/>
    </source>
</evidence>
<name>A0ABW2TC32_9ACTN</name>
<dbReference type="Proteomes" id="UP001596514">
    <property type="component" value="Unassembled WGS sequence"/>
</dbReference>